<sequence>MSSTRTYGAFRTGRLWGAAAGLFGVLFVASAWALLVSLEFDEQCAQGGVEGPGALGDIRRQAFPPAVICEYAGGEVSSGGTGLLGGVIWLCAVGLALCVLLALLAECAELPDSASPALRFTRAQKLRRTGTALLVTGSVFLLAYGPTVRPLLTAPSSACAVGGGWGVNAPQTLDASLFPAQATCQFRSGGTEKLNPPWTETLTPVLAVPTVIAATAAVLAWRRRRAEREQDEGEEARRADGTGRAEAANATEAADGPQARRTAGEPPRS</sequence>
<keyword evidence="2" id="KW-1133">Transmembrane helix</keyword>
<name>A0ABT7A2E4_9ACTN</name>
<protein>
    <recommendedName>
        <fullName evidence="5">Integral membrane protein</fullName>
    </recommendedName>
</protein>
<organism evidence="3 4">
    <name type="scientific">Streptomyces iconiensis</name>
    <dbReference type="NCBI Taxonomy" id="1384038"/>
    <lineage>
        <taxon>Bacteria</taxon>
        <taxon>Bacillati</taxon>
        <taxon>Actinomycetota</taxon>
        <taxon>Actinomycetes</taxon>
        <taxon>Kitasatosporales</taxon>
        <taxon>Streptomycetaceae</taxon>
        <taxon>Streptomyces</taxon>
    </lineage>
</organism>
<comment type="caution">
    <text evidence="3">The sequence shown here is derived from an EMBL/GenBank/DDBJ whole genome shotgun (WGS) entry which is preliminary data.</text>
</comment>
<dbReference type="EMBL" id="JANCPR020000030">
    <property type="protein sequence ID" value="MDJ1135513.1"/>
    <property type="molecule type" value="Genomic_DNA"/>
</dbReference>
<evidence type="ECO:0000256" key="1">
    <source>
        <dbReference type="SAM" id="MobiDB-lite"/>
    </source>
</evidence>
<evidence type="ECO:0000313" key="3">
    <source>
        <dbReference type="EMBL" id="MDJ1135513.1"/>
    </source>
</evidence>
<reference evidence="3 4" key="1">
    <citation type="submission" date="2023-05" db="EMBL/GenBank/DDBJ databases">
        <title>Streptantibioticus silvisoli sp. nov., acidotolerant actinomycetes 1 from pine litter.</title>
        <authorList>
            <person name="Swiecimska M."/>
            <person name="Golinska P."/>
            <person name="Sangal V."/>
            <person name="Wachnowicz B."/>
            <person name="Goodfellow M."/>
        </authorList>
    </citation>
    <scope>NUCLEOTIDE SEQUENCE [LARGE SCALE GENOMIC DNA]</scope>
    <source>
        <strain evidence="3 4">DSM 42109</strain>
    </source>
</reference>
<feature type="transmembrane region" description="Helical" evidence="2">
    <location>
        <begin position="202"/>
        <end position="221"/>
    </location>
</feature>
<feature type="transmembrane region" description="Helical" evidence="2">
    <location>
        <begin position="126"/>
        <end position="145"/>
    </location>
</feature>
<keyword evidence="2" id="KW-0472">Membrane</keyword>
<feature type="compositionally biased region" description="Low complexity" evidence="1">
    <location>
        <begin position="245"/>
        <end position="254"/>
    </location>
</feature>
<keyword evidence="2" id="KW-0812">Transmembrane</keyword>
<evidence type="ECO:0000313" key="4">
    <source>
        <dbReference type="Proteomes" id="UP001214441"/>
    </source>
</evidence>
<dbReference type="RefSeq" id="WP_274040717.1">
    <property type="nucleotide sequence ID" value="NZ_JANCPR020000030.1"/>
</dbReference>
<dbReference type="Proteomes" id="UP001214441">
    <property type="component" value="Unassembled WGS sequence"/>
</dbReference>
<evidence type="ECO:0000256" key="2">
    <source>
        <dbReference type="SAM" id="Phobius"/>
    </source>
</evidence>
<feature type="region of interest" description="Disordered" evidence="1">
    <location>
        <begin position="226"/>
        <end position="269"/>
    </location>
</feature>
<evidence type="ECO:0008006" key="5">
    <source>
        <dbReference type="Google" id="ProtNLM"/>
    </source>
</evidence>
<gene>
    <name evidence="3" type="ORF">NMN56_026870</name>
</gene>
<accession>A0ABT7A2E4</accession>
<feature type="transmembrane region" description="Helical" evidence="2">
    <location>
        <begin position="83"/>
        <end position="105"/>
    </location>
</feature>
<keyword evidence="4" id="KW-1185">Reference proteome</keyword>
<feature type="transmembrane region" description="Helical" evidence="2">
    <location>
        <begin position="15"/>
        <end position="35"/>
    </location>
</feature>
<proteinExistence type="predicted"/>